<dbReference type="HOGENOM" id="CLU_3303676_0_0_11"/>
<comment type="caution">
    <text evidence="1">The sequence shown here is derived from an EMBL/GenBank/DDBJ whole genome shotgun (WGS) entry which is preliminary data.</text>
</comment>
<gene>
    <name evidence="1" type="ORF">HMPREF9244_01465</name>
</gene>
<sequence length="39" mass="4407">MRKNGFTSGISVARIDFTHTGKTKVSHSSHKLHETFYIS</sequence>
<proteinExistence type="predicted"/>
<reference evidence="1 2" key="1">
    <citation type="submission" date="2013-08" db="EMBL/GenBank/DDBJ databases">
        <authorList>
            <person name="Weinstock G."/>
            <person name="Sodergren E."/>
            <person name="Wylie T."/>
            <person name="Fulton L."/>
            <person name="Fulton R."/>
            <person name="Fronick C."/>
            <person name="O'Laughlin M."/>
            <person name="Godfrey J."/>
            <person name="Miner T."/>
            <person name="Herter B."/>
            <person name="Appelbaum E."/>
            <person name="Cordes M."/>
            <person name="Lek S."/>
            <person name="Wollam A."/>
            <person name="Pepin K.H."/>
            <person name="Palsikar V.B."/>
            <person name="Mitreva M."/>
            <person name="Wilson R.K."/>
        </authorList>
    </citation>
    <scope>NUCLEOTIDE SEQUENCE [LARGE SCALE GENOMIC DNA]</scope>
    <source>
        <strain evidence="1 2">F0580</strain>
    </source>
</reference>
<dbReference type="Proteomes" id="UP000016519">
    <property type="component" value="Unassembled WGS sequence"/>
</dbReference>
<name>U1R758_9BIFI</name>
<organism evidence="1 2">
    <name type="scientific">Alloscardovia omnicolens F0580</name>
    <dbReference type="NCBI Taxonomy" id="1321816"/>
    <lineage>
        <taxon>Bacteria</taxon>
        <taxon>Bacillati</taxon>
        <taxon>Actinomycetota</taxon>
        <taxon>Actinomycetes</taxon>
        <taxon>Bifidobacteriales</taxon>
        <taxon>Bifidobacteriaceae</taxon>
        <taxon>Alloscardovia</taxon>
    </lineage>
</organism>
<dbReference type="AlphaFoldDB" id="U1R758"/>
<evidence type="ECO:0000313" key="2">
    <source>
        <dbReference type="Proteomes" id="UP000016519"/>
    </source>
</evidence>
<evidence type="ECO:0000313" key="1">
    <source>
        <dbReference type="EMBL" id="ERH29836.1"/>
    </source>
</evidence>
<accession>U1R758</accession>
<keyword evidence="2" id="KW-1185">Reference proteome</keyword>
<protein>
    <submittedName>
        <fullName evidence="1">Uncharacterized protein</fullName>
    </submittedName>
</protein>
<dbReference type="EMBL" id="AWSI01000040">
    <property type="protein sequence ID" value="ERH29836.1"/>
    <property type="molecule type" value="Genomic_DNA"/>
</dbReference>